<proteinExistence type="predicted"/>
<evidence type="ECO:0000256" key="2">
    <source>
        <dbReference type="ARBA" id="ARBA00022679"/>
    </source>
</evidence>
<dbReference type="EMBL" id="DF967972">
    <property type="protein sequence ID" value="GAP13428.1"/>
    <property type="molecule type" value="Genomic_DNA"/>
</dbReference>
<protein>
    <submittedName>
        <fullName evidence="4">Glycosyltransferase</fullName>
    </submittedName>
</protein>
<sequence length="413" mass="45170">MSDPLKPRLGILLPQFPDPADTWFQAELGMLIRLGWEINVFALDYGNRQIAALPPEIRALAAGAGERTRPSVRRASLDLPSDPAERLVGDPERMRKTVQSLARGQPIKMLEMRAFSNKAIDLAREMRGRQIGHLHVQYATRPALAAWIVHNLTGIPYSVRVHGPELAIPDGVTPEALQGAAFLAAATQDTRDRLGKQYGPGVAERTTVVHYGLNIHSYTPRVGILRPEPPFEVICSRPLEPGQGLESLVDACAELLKEGLPLHLQIIGEGGLRRTLKNQIDQRKLNGAVDLPGALNADQRARRMAAADCYIDPLPDLTGQREALPLAMFEALACALPVVATNLPGRNELIRHYETGVLIPPGDRSTLASGIRDVYNSPAKAARLARAGREWIAREFDPLVNARLLGSLILGQR</sequence>
<feature type="domain" description="Glycosyl transferase family 1" evidence="3">
    <location>
        <begin position="226"/>
        <end position="391"/>
    </location>
</feature>
<dbReference type="OrthoDB" id="9806653at2"/>
<dbReference type="Pfam" id="PF00534">
    <property type="entry name" value="Glycos_transf_1"/>
    <property type="match status" value="1"/>
</dbReference>
<evidence type="ECO:0000256" key="1">
    <source>
        <dbReference type="ARBA" id="ARBA00022676"/>
    </source>
</evidence>
<evidence type="ECO:0000259" key="3">
    <source>
        <dbReference type="Pfam" id="PF00534"/>
    </source>
</evidence>
<dbReference type="SUPFAM" id="SSF53756">
    <property type="entry name" value="UDP-Glycosyltransferase/glycogen phosphorylase"/>
    <property type="match status" value="1"/>
</dbReference>
<dbReference type="PANTHER" id="PTHR12526">
    <property type="entry name" value="GLYCOSYLTRANSFERASE"/>
    <property type="match status" value="1"/>
</dbReference>
<dbReference type="InterPro" id="IPR001296">
    <property type="entry name" value="Glyco_trans_1"/>
</dbReference>
<dbReference type="Gene3D" id="3.40.50.2000">
    <property type="entry name" value="Glycogen Phosphorylase B"/>
    <property type="match status" value="2"/>
</dbReference>
<keyword evidence="5" id="KW-1185">Reference proteome</keyword>
<dbReference type="STRING" id="360412.LARV_01182"/>
<dbReference type="RefSeq" id="WP_075072765.1">
    <property type="nucleotide sequence ID" value="NZ_DF967972.1"/>
</dbReference>
<name>A0A0S7BET1_9CHLR</name>
<reference evidence="4" key="1">
    <citation type="submission" date="2015-07" db="EMBL/GenBank/DDBJ databases">
        <title>Draft Genome Sequences of Anaerolinea thermolimosa IMO-1, Bellilinea caldifistulae GOMI-1, Leptolinea tardivitalis YMTK-2, Levilinea saccharolytica KIBI-1,Longilinea arvoryzae KOME-1, Previously Described as Members of the Anaerolineaceae (Chloroflexi).</title>
        <authorList>
            <person name="Sekiguchi Y."/>
            <person name="Ohashi A."/>
            <person name="Matsuura N."/>
            <person name="Tourlousse M.D."/>
        </authorList>
    </citation>
    <scope>NUCLEOTIDE SEQUENCE [LARGE SCALE GENOMIC DNA]</scope>
    <source>
        <strain evidence="4">KOME-1</strain>
    </source>
</reference>
<accession>A0A0S7BET1</accession>
<gene>
    <name evidence="4" type="ORF">LARV_01182</name>
</gene>
<organism evidence="4">
    <name type="scientific">Longilinea arvoryzae</name>
    <dbReference type="NCBI Taxonomy" id="360412"/>
    <lineage>
        <taxon>Bacteria</taxon>
        <taxon>Bacillati</taxon>
        <taxon>Chloroflexota</taxon>
        <taxon>Anaerolineae</taxon>
        <taxon>Anaerolineales</taxon>
        <taxon>Anaerolineaceae</taxon>
        <taxon>Longilinea</taxon>
    </lineage>
</organism>
<keyword evidence="2 4" id="KW-0808">Transferase</keyword>
<dbReference type="GO" id="GO:0016757">
    <property type="term" value="F:glycosyltransferase activity"/>
    <property type="evidence" value="ECO:0007669"/>
    <property type="project" value="UniProtKB-KW"/>
</dbReference>
<dbReference type="AlphaFoldDB" id="A0A0S7BET1"/>
<dbReference type="PANTHER" id="PTHR12526:SF510">
    <property type="entry name" value="D-INOSITOL 3-PHOSPHATE GLYCOSYLTRANSFERASE"/>
    <property type="match status" value="1"/>
</dbReference>
<keyword evidence="1" id="KW-0328">Glycosyltransferase</keyword>
<dbReference type="Proteomes" id="UP000055060">
    <property type="component" value="Unassembled WGS sequence"/>
</dbReference>
<evidence type="ECO:0000313" key="4">
    <source>
        <dbReference type="EMBL" id="GAP13428.1"/>
    </source>
</evidence>
<dbReference type="CDD" id="cd03801">
    <property type="entry name" value="GT4_PimA-like"/>
    <property type="match status" value="1"/>
</dbReference>
<evidence type="ECO:0000313" key="5">
    <source>
        <dbReference type="Proteomes" id="UP000055060"/>
    </source>
</evidence>